<dbReference type="AlphaFoldDB" id="G4TZZ7"/>
<evidence type="ECO:0000313" key="1">
    <source>
        <dbReference type="EMBL" id="CCA76890.1"/>
    </source>
</evidence>
<evidence type="ECO:0000313" key="2">
    <source>
        <dbReference type="Proteomes" id="UP000007148"/>
    </source>
</evidence>
<reference evidence="1 2" key="1">
    <citation type="journal article" date="2011" name="PLoS Pathog.">
        <title>Endophytic Life Strategies Decoded by Genome and Transcriptome Analyses of the Mutualistic Root Symbiont Piriformospora indica.</title>
        <authorList>
            <person name="Zuccaro A."/>
            <person name="Lahrmann U."/>
            <person name="Guldener U."/>
            <person name="Langen G."/>
            <person name="Pfiffi S."/>
            <person name="Biedenkopf D."/>
            <person name="Wong P."/>
            <person name="Samans B."/>
            <person name="Grimm C."/>
            <person name="Basiewicz M."/>
            <person name="Murat C."/>
            <person name="Martin F."/>
            <person name="Kogel K.H."/>
        </authorList>
    </citation>
    <scope>NUCLEOTIDE SEQUENCE [LARGE SCALE GENOMIC DNA]</scope>
    <source>
        <strain evidence="1 2">DSM 11827</strain>
    </source>
</reference>
<dbReference type="EMBL" id="CAFZ01001086">
    <property type="protein sequence ID" value="CCA76890.1"/>
    <property type="molecule type" value="Genomic_DNA"/>
</dbReference>
<keyword evidence="2" id="KW-1185">Reference proteome</keyword>
<sequence length="143" mass="15595">MDVSEETEVIPTIAQIASVTPMLSHEAAWVPHSEHPVYSRKYPETTCPYLIPSQFRTTQPSPSTTVAHKALGTDSTQPDCRLPVPTLQKYPADSRNHVVLIRKSRFCEVAIGVGEELSVADFNSSADRLFTCLGSAGLQPTAI</sequence>
<proteinExistence type="predicted"/>
<organism evidence="1 2">
    <name type="scientific">Serendipita indica (strain DSM 11827)</name>
    <name type="common">Root endophyte fungus</name>
    <name type="synonym">Piriformospora indica</name>
    <dbReference type="NCBI Taxonomy" id="1109443"/>
    <lineage>
        <taxon>Eukaryota</taxon>
        <taxon>Fungi</taxon>
        <taxon>Dikarya</taxon>
        <taxon>Basidiomycota</taxon>
        <taxon>Agaricomycotina</taxon>
        <taxon>Agaricomycetes</taxon>
        <taxon>Sebacinales</taxon>
        <taxon>Serendipitaceae</taxon>
        <taxon>Serendipita</taxon>
    </lineage>
</organism>
<dbReference type="Proteomes" id="UP000007148">
    <property type="component" value="Unassembled WGS sequence"/>
</dbReference>
<protein>
    <submittedName>
        <fullName evidence="1">Uncharacterized protein</fullName>
    </submittedName>
</protein>
<name>G4TZZ7_SERID</name>
<gene>
    <name evidence="1" type="ORF">PIIN_10876</name>
</gene>
<dbReference type="OrthoDB" id="240216at2759"/>
<dbReference type="HOGENOM" id="CLU_1806952_0_0_1"/>
<comment type="caution">
    <text evidence="1">The sequence shown here is derived from an EMBL/GenBank/DDBJ whole genome shotgun (WGS) entry which is preliminary data.</text>
</comment>
<accession>G4TZZ7</accession>
<dbReference type="InParanoid" id="G4TZZ7"/>